<name>A0A5P5X656_VIBPH</name>
<reference evidence="1" key="1">
    <citation type="journal article" date="2019" name="Int. J. Food Microbiol.">
        <title>Developing a novel molecular serotyping system based on capsular polysaccharide synthesis gene clusters of Vibrio parahaemolyticus.</title>
        <authorList>
            <person name="Pang Y."/>
            <person name="Guo X."/>
            <person name="Tian X."/>
            <person name="Liu F."/>
            <person name="Wang L."/>
            <person name="Wu J."/>
            <person name="Zhang S."/>
            <person name="Li S."/>
            <person name="Liu B."/>
        </authorList>
    </citation>
    <scope>NUCLEOTIDE SEQUENCE</scope>
    <source>
        <strain evidence="1">G3566</strain>
    </source>
</reference>
<dbReference type="EMBL" id="MK503855">
    <property type="protein sequence ID" value="QFF90748.1"/>
    <property type="molecule type" value="Genomic_DNA"/>
</dbReference>
<accession>A0A5P5X656</accession>
<gene>
    <name evidence="2" type="primary">glf</name>
</gene>
<dbReference type="RefSeq" id="WP_029823960.1">
    <property type="nucleotide sequence ID" value="NZ_QRSB01000003.1"/>
</dbReference>
<proteinExistence type="predicted"/>
<protein>
    <submittedName>
        <fullName evidence="2">Glf</fullName>
    </submittedName>
</protein>
<organism evidence="2">
    <name type="scientific">Vibrio parahaemolyticus</name>
    <dbReference type="NCBI Taxonomy" id="670"/>
    <lineage>
        <taxon>Bacteria</taxon>
        <taxon>Pseudomonadati</taxon>
        <taxon>Pseudomonadota</taxon>
        <taxon>Gammaproteobacteria</taxon>
        <taxon>Vibrionales</taxon>
        <taxon>Vibrionaceae</taxon>
        <taxon>Vibrio</taxon>
    </lineage>
</organism>
<sequence length="353" mass="41685">MISNYRKLWKVNYKGCSVFGYIIANVEGKRVTRFSPKIRLSIKDIEGFLRFLSIPFLNDDTVVVCIPDRKDLHDFVEQYFQGKKLVKFVRAEVGYGNSFLIEALRKLSRLIFKFFLIPHKNRLIKELGLEKNKIIKNDIESFLGDYYFNKIIALFFKNKKVYYSNCVVPKIEKYMGLMNSTEIQHGVIYKDHFDYANMDRNYLYGKFLAWNKYWADILRNECNYPLPIEHGSFTGELIDLKRREKGILILTTVSEEFSINIINYFNFKDVTLRKHPRDYFPYKQRGFVGKVENYTPLAAYDKIVCSDTTIIKSLVDAGYYFSYLGLSSESDVEINIKLREKYQAELNINYEII</sequence>
<evidence type="ECO:0000313" key="1">
    <source>
        <dbReference type="EMBL" id="QFC18195.1"/>
    </source>
</evidence>
<dbReference type="EMBL" id="MK482089">
    <property type="protein sequence ID" value="QFC18195.1"/>
    <property type="molecule type" value="Genomic_DNA"/>
</dbReference>
<dbReference type="AlphaFoldDB" id="A0A5P5X656"/>
<evidence type="ECO:0000313" key="2">
    <source>
        <dbReference type="EMBL" id="QFF90748.1"/>
    </source>
</evidence>
<reference evidence="2" key="2">
    <citation type="submission" date="2019-02" db="EMBL/GenBank/DDBJ databases">
        <authorList>
            <person name="Pang Y."/>
        </authorList>
    </citation>
    <scope>NUCLEOTIDE SEQUENCE</scope>
    <source>
        <strain evidence="2">G3567</strain>
    </source>
</reference>